<dbReference type="Pfam" id="PF15699">
    <property type="entry name" value="NPR1_interact"/>
    <property type="match status" value="1"/>
</dbReference>
<name>W1P8L2_AMBTC</name>
<dbReference type="Proteomes" id="UP000017836">
    <property type="component" value="Unassembled WGS sequence"/>
</dbReference>
<feature type="region of interest" description="Disordered" evidence="4">
    <location>
        <begin position="97"/>
        <end position="116"/>
    </location>
</feature>
<evidence type="ECO:0000256" key="2">
    <source>
        <dbReference type="ARBA" id="ARBA00009937"/>
    </source>
</evidence>
<protein>
    <submittedName>
        <fullName evidence="5">Uncharacterized protein</fullName>
    </submittedName>
</protein>
<keyword evidence="3" id="KW-0539">Nucleus</keyword>
<dbReference type="HOGENOM" id="CLU_1995688_0_0_1"/>
<proteinExistence type="inferred from homology"/>
<dbReference type="GO" id="GO:0010112">
    <property type="term" value="P:regulation of systemic acquired resistance"/>
    <property type="evidence" value="ECO:0007669"/>
    <property type="project" value="InterPro"/>
</dbReference>
<keyword evidence="6" id="KW-1185">Reference proteome</keyword>
<evidence type="ECO:0000256" key="3">
    <source>
        <dbReference type="ARBA" id="ARBA00023242"/>
    </source>
</evidence>
<dbReference type="InterPro" id="IPR031425">
    <property type="entry name" value="NPR1/NH1-interacting"/>
</dbReference>
<dbReference type="PANTHER" id="PTHR33669">
    <property type="entry name" value="PROTEIN NEGATIVE REGULATOR OF RESISTANCE"/>
    <property type="match status" value="1"/>
</dbReference>
<reference evidence="6" key="1">
    <citation type="journal article" date="2013" name="Science">
        <title>The Amborella genome and the evolution of flowering plants.</title>
        <authorList>
            <consortium name="Amborella Genome Project"/>
        </authorList>
    </citation>
    <scope>NUCLEOTIDE SEQUENCE [LARGE SCALE GENOMIC DNA]</scope>
</reference>
<feature type="compositionally biased region" description="Basic and acidic residues" evidence="4">
    <location>
        <begin position="105"/>
        <end position="116"/>
    </location>
</feature>
<comment type="subcellular location">
    <subcellularLocation>
        <location evidence="1">Nucleus</location>
    </subcellularLocation>
</comment>
<gene>
    <name evidence="5" type="ORF">AMTR_s00079p00049940</name>
</gene>
<comment type="similarity">
    <text evidence="2">Belongs to the NPR1-interactor family.</text>
</comment>
<dbReference type="PANTHER" id="PTHR33669:SF4">
    <property type="entry name" value="NRR REPRESSOR HOMOLOG 2"/>
    <property type="match status" value="1"/>
</dbReference>
<evidence type="ECO:0000313" key="5">
    <source>
        <dbReference type="EMBL" id="ERN03946.1"/>
    </source>
</evidence>
<accession>W1P8L2</accession>
<evidence type="ECO:0000313" key="6">
    <source>
        <dbReference type="Proteomes" id="UP000017836"/>
    </source>
</evidence>
<dbReference type="Gramene" id="ERN03946">
    <property type="protein sequence ID" value="ERN03946"/>
    <property type="gene ID" value="AMTR_s00079p00049940"/>
</dbReference>
<dbReference type="AlphaFoldDB" id="W1P8L2"/>
<organism evidence="5 6">
    <name type="scientific">Amborella trichopoda</name>
    <dbReference type="NCBI Taxonomy" id="13333"/>
    <lineage>
        <taxon>Eukaryota</taxon>
        <taxon>Viridiplantae</taxon>
        <taxon>Streptophyta</taxon>
        <taxon>Embryophyta</taxon>
        <taxon>Tracheophyta</taxon>
        <taxon>Spermatophyta</taxon>
        <taxon>Magnoliopsida</taxon>
        <taxon>Amborellales</taxon>
        <taxon>Amborellaceae</taxon>
        <taxon>Amborella</taxon>
    </lineage>
</organism>
<dbReference type="EMBL" id="KI394313">
    <property type="protein sequence ID" value="ERN03946.1"/>
    <property type="molecule type" value="Genomic_DNA"/>
</dbReference>
<evidence type="ECO:0000256" key="4">
    <source>
        <dbReference type="SAM" id="MobiDB-lite"/>
    </source>
</evidence>
<sequence length="130" mass="14956">MEPEKRKRPRNSPEFFPEIQLPSEVNSAILEEEVEEFFAIIRRIHKISGNETKKKTPEKSAPWIPSFEWEDFEADNSDFAKQGSGFPKPLESCERNVRSVENGGESEKGVKKEKGLEEEKMSSVNLRLCL</sequence>
<evidence type="ECO:0000256" key="1">
    <source>
        <dbReference type="ARBA" id="ARBA00004123"/>
    </source>
</evidence>
<dbReference type="GO" id="GO:0005634">
    <property type="term" value="C:nucleus"/>
    <property type="evidence" value="ECO:0007669"/>
    <property type="project" value="UniProtKB-SubCell"/>
</dbReference>